<evidence type="ECO:0000256" key="1">
    <source>
        <dbReference type="SAM" id="MobiDB-lite"/>
    </source>
</evidence>
<accession>A0A377JV83</accession>
<evidence type="ECO:0000313" key="3">
    <source>
        <dbReference type="Proteomes" id="UP000255335"/>
    </source>
</evidence>
<evidence type="ECO:0000313" key="2">
    <source>
        <dbReference type="EMBL" id="STP13368.1"/>
    </source>
</evidence>
<dbReference type="RefSeq" id="WP_258554229.1">
    <property type="nucleotide sequence ID" value="NZ_UGHZ01000003.1"/>
</dbReference>
<reference evidence="2 3" key="1">
    <citation type="submission" date="2018-06" db="EMBL/GenBank/DDBJ databases">
        <authorList>
            <consortium name="Pathogen Informatics"/>
            <person name="Doyle S."/>
        </authorList>
    </citation>
    <scope>NUCLEOTIDE SEQUENCE [LARGE SCALE GENOMIC DNA]</scope>
    <source>
        <strain evidence="2 3">NCTC12221</strain>
    </source>
</reference>
<gene>
    <name evidence="2" type="ORF">NCTC12221_01441</name>
</gene>
<evidence type="ECO:0008006" key="4">
    <source>
        <dbReference type="Google" id="ProtNLM"/>
    </source>
</evidence>
<dbReference type="EMBL" id="UGHZ01000003">
    <property type="protein sequence ID" value="STP13368.1"/>
    <property type="molecule type" value="Genomic_DNA"/>
</dbReference>
<dbReference type="AlphaFoldDB" id="A0A377JV83"/>
<feature type="region of interest" description="Disordered" evidence="1">
    <location>
        <begin position="34"/>
        <end position="53"/>
    </location>
</feature>
<dbReference type="Proteomes" id="UP000255335">
    <property type="component" value="Unassembled WGS sequence"/>
</dbReference>
<sequence length="267" mass="30933">MGDYKVGLNIGWNENGVKIGENKWVVTAFDNSKMQSEKQGSNSASFTKGETLPLNSSDIIPQQTLESTMQKFNYDERKAKDLLEWHKDSSPLTKDENGLPKAENMLESSNKILGETMTLKDRLLIDNKIKYSYLKEIAQDLPKPITKDDFLHLLKNKKYVNIQTPIKELEIEPFKAYEHLTQNSNKQNRIDISGAILPTLQNPLFITKDKKDTYYFYKPFKDEKGVLNIVSIAIPKSNRIRYKTSYIASRERMLKMINEYELVYEAF</sequence>
<organism evidence="2 3">
    <name type="scientific">Helicobacter cinaedi</name>
    <dbReference type="NCBI Taxonomy" id="213"/>
    <lineage>
        <taxon>Bacteria</taxon>
        <taxon>Pseudomonadati</taxon>
        <taxon>Campylobacterota</taxon>
        <taxon>Epsilonproteobacteria</taxon>
        <taxon>Campylobacterales</taxon>
        <taxon>Helicobacteraceae</taxon>
        <taxon>Helicobacter</taxon>
    </lineage>
</organism>
<name>A0A377JV83_9HELI</name>
<proteinExistence type="predicted"/>
<protein>
    <recommendedName>
        <fullName evidence="4">Phage-Barnase-EndoU-ColicinE5/D-RelE like nuclease 3 domain-containing protein</fullName>
    </recommendedName>
</protein>